<comment type="caution">
    <text evidence="5">The sequence shown here is derived from an EMBL/GenBank/DDBJ whole genome shotgun (WGS) entry which is preliminary data.</text>
</comment>
<protein>
    <recommendedName>
        <fullName evidence="4">FAD-binding PCMH-type domain-containing protein</fullName>
    </recommendedName>
</protein>
<dbReference type="Gene3D" id="3.30.465.10">
    <property type="match status" value="2"/>
</dbReference>
<evidence type="ECO:0000256" key="2">
    <source>
        <dbReference type="ARBA" id="ARBA00023002"/>
    </source>
</evidence>
<dbReference type="InterPro" id="IPR036318">
    <property type="entry name" value="FAD-bd_PCMH-like_sf"/>
</dbReference>
<dbReference type="PANTHER" id="PTHR13878:SF91">
    <property type="entry name" value="FAD BINDING DOMAIN PROTEIN (AFU_ORTHOLOGUE AFUA_6G12070)-RELATED"/>
    <property type="match status" value="1"/>
</dbReference>
<keyword evidence="3" id="KW-0732">Signal</keyword>
<dbReference type="InterPro" id="IPR006094">
    <property type="entry name" value="Oxid_FAD_bind_N"/>
</dbReference>
<dbReference type="InterPro" id="IPR006093">
    <property type="entry name" value="Oxy_OxRdtase_FAD_BS"/>
</dbReference>
<dbReference type="PANTHER" id="PTHR13878">
    <property type="entry name" value="GULONOLACTONE OXIDASE"/>
    <property type="match status" value="1"/>
</dbReference>
<evidence type="ECO:0000313" key="5">
    <source>
        <dbReference type="EMBL" id="KAK1465176.1"/>
    </source>
</evidence>
<dbReference type="InterPro" id="IPR050432">
    <property type="entry name" value="FAD-linked_Oxidoreductases_BP"/>
</dbReference>
<evidence type="ECO:0000256" key="3">
    <source>
        <dbReference type="SAM" id="SignalP"/>
    </source>
</evidence>
<organism evidence="5 6">
    <name type="scientific">Colletotrichum melonis</name>
    <dbReference type="NCBI Taxonomy" id="1209925"/>
    <lineage>
        <taxon>Eukaryota</taxon>
        <taxon>Fungi</taxon>
        <taxon>Dikarya</taxon>
        <taxon>Ascomycota</taxon>
        <taxon>Pezizomycotina</taxon>
        <taxon>Sordariomycetes</taxon>
        <taxon>Hypocreomycetidae</taxon>
        <taxon>Glomerellales</taxon>
        <taxon>Glomerellaceae</taxon>
        <taxon>Colletotrichum</taxon>
        <taxon>Colletotrichum acutatum species complex</taxon>
    </lineage>
</organism>
<dbReference type="GO" id="GO:0016491">
    <property type="term" value="F:oxidoreductase activity"/>
    <property type="evidence" value="ECO:0007669"/>
    <property type="project" value="UniProtKB-KW"/>
</dbReference>
<dbReference type="SUPFAM" id="SSF56176">
    <property type="entry name" value="FAD-binding/transporter-associated domain-like"/>
    <property type="match status" value="1"/>
</dbReference>
<proteinExistence type="inferred from homology"/>
<dbReference type="EMBL" id="MLGG01000005">
    <property type="protein sequence ID" value="KAK1465176.1"/>
    <property type="molecule type" value="Genomic_DNA"/>
</dbReference>
<dbReference type="Pfam" id="PF01565">
    <property type="entry name" value="FAD_binding_4"/>
    <property type="match status" value="1"/>
</dbReference>
<dbReference type="InterPro" id="IPR016169">
    <property type="entry name" value="FAD-bd_PCMH_sub2"/>
</dbReference>
<gene>
    <name evidence="5" type="ORF">CMEL01_12531</name>
</gene>
<name>A0AAI9XVB5_9PEZI</name>
<sequence>MLRNNLIRALSALNFAFGAIATNSSCKCAASDGVLQQAPNDACWPSTSDWQQFNATLSGKLIATKPVAISCYPGPNYDATLCASVMVNWYKGEWMSSHPVGLDYPLNITCPPVQPTSNSTAGGSCTLGTNPVYAVNVTETDDIVAALKFAEEKNLRVVIKSTGHDVLGRSDGFGGLEIWLRYFRNGITPQTSFQSSTGCTASGWTGSAMKLAGAYMWGESYAAAKKNNVVVVGGGSSTVCSTGGWMQGGGHGPASHTFGLGADQVLEAELILANGTAVTVNACQHQDLYYAIRGGGPSSYGVVVSTTVKTYPQVTVAVQNLQFAAPTGTSKTAFLDALATLYTSIPELVESGFAGYSHWQADGQSASFNNYTTAYSHAIYVFNKTAEEAEAAGKSLLDKIYKFNDTLFVNSSYVTYDDYWTFFEEVSADNNPVGLMAASGSRLLDTDAVSNFTTVRGLVETLAGKTGEYVTNVISIVSGGQVWADAAQEYSAVLPAWRTAVLHQSVARILSPGVSDARFKEVHDDVTFNKIGAMKTLAPNMGAYMNEGDAFDPDWMVDYYGANYNRLQCIKGYYDPGELFYCPTCVGSDKWQEDSVGRLCRAQSNGL</sequence>
<dbReference type="Proteomes" id="UP001239795">
    <property type="component" value="Unassembled WGS sequence"/>
</dbReference>
<dbReference type="Pfam" id="PF08031">
    <property type="entry name" value="BBE"/>
    <property type="match status" value="1"/>
</dbReference>
<keyword evidence="6" id="KW-1185">Reference proteome</keyword>
<feature type="chain" id="PRO_5042528559" description="FAD-binding PCMH-type domain-containing protein" evidence="3">
    <location>
        <begin position="22"/>
        <end position="607"/>
    </location>
</feature>
<keyword evidence="2" id="KW-0560">Oxidoreductase</keyword>
<dbReference type="PROSITE" id="PS51387">
    <property type="entry name" value="FAD_PCMH"/>
    <property type="match status" value="1"/>
</dbReference>
<evidence type="ECO:0000313" key="6">
    <source>
        <dbReference type="Proteomes" id="UP001239795"/>
    </source>
</evidence>
<evidence type="ECO:0000256" key="1">
    <source>
        <dbReference type="ARBA" id="ARBA00005466"/>
    </source>
</evidence>
<reference evidence="5 6" key="1">
    <citation type="submission" date="2016-10" db="EMBL/GenBank/DDBJ databases">
        <title>The genome sequence of Colletotrichum fioriniae PJ7.</title>
        <authorList>
            <person name="Baroncelli R."/>
        </authorList>
    </citation>
    <scope>NUCLEOTIDE SEQUENCE [LARGE SCALE GENOMIC DNA]</scope>
    <source>
        <strain evidence="5">Col 31</strain>
    </source>
</reference>
<dbReference type="InterPro" id="IPR012951">
    <property type="entry name" value="BBE"/>
</dbReference>
<comment type="similarity">
    <text evidence="1">Belongs to the oxygen-dependent FAD-linked oxidoreductase family.</text>
</comment>
<feature type="signal peptide" evidence="3">
    <location>
        <begin position="1"/>
        <end position="21"/>
    </location>
</feature>
<evidence type="ECO:0000259" key="4">
    <source>
        <dbReference type="PROSITE" id="PS51387"/>
    </source>
</evidence>
<dbReference type="PROSITE" id="PS00862">
    <property type="entry name" value="OX2_COVAL_FAD"/>
    <property type="match status" value="1"/>
</dbReference>
<dbReference type="GO" id="GO:0071949">
    <property type="term" value="F:FAD binding"/>
    <property type="evidence" value="ECO:0007669"/>
    <property type="project" value="InterPro"/>
</dbReference>
<dbReference type="InterPro" id="IPR016166">
    <property type="entry name" value="FAD-bd_PCMH"/>
</dbReference>
<dbReference type="AlphaFoldDB" id="A0AAI9XVB5"/>
<feature type="domain" description="FAD-binding PCMH-type" evidence="4">
    <location>
        <begin position="127"/>
        <end position="313"/>
    </location>
</feature>
<accession>A0AAI9XVB5</accession>